<keyword evidence="2" id="KW-1185">Reference proteome</keyword>
<accession>A0ACB8QSV5</accession>
<comment type="caution">
    <text evidence="1">The sequence shown here is derived from an EMBL/GenBank/DDBJ whole genome shotgun (WGS) entry which is preliminary data.</text>
</comment>
<proteinExistence type="predicted"/>
<organism evidence="1 2">
    <name type="scientific">Vararia minispora EC-137</name>
    <dbReference type="NCBI Taxonomy" id="1314806"/>
    <lineage>
        <taxon>Eukaryota</taxon>
        <taxon>Fungi</taxon>
        <taxon>Dikarya</taxon>
        <taxon>Basidiomycota</taxon>
        <taxon>Agaricomycotina</taxon>
        <taxon>Agaricomycetes</taxon>
        <taxon>Russulales</taxon>
        <taxon>Lachnocladiaceae</taxon>
        <taxon>Vararia</taxon>
    </lineage>
</organism>
<reference evidence="1" key="1">
    <citation type="submission" date="2021-02" db="EMBL/GenBank/DDBJ databases">
        <authorList>
            <consortium name="DOE Joint Genome Institute"/>
            <person name="Ahrendt S."/>
            <person name="Looney B.P."/>
            <person name="Miyauchi S."/>
            <person name="Morin E."/>
            <person name="Drula E."/>
            <person name="Courty P.E."/>
            <person name="Chicoki N."/>
            <person name="Fauchery L."/>
            <person name="Kohler A."/>
            <person name="Kuo A."/>
            <person name="Labutti K."/>
            <person name="Pangilinan J."/>
            <person name="Lipzen A."/>
            <person name="Riley R."/>
            <person name="Andreopoulos W."/>
            <person name="He G."/>
            <person name="Johnson J."/>
            <person name="Barry K.W."/>
            <person name="Grigoriev I.V."/>
            <person name="Nagy L."/>
            <person name="Hibbett D."/>
            <person name="Henrissat B."/>
            <person name="Matheny P.B."/>
            <person name="Labbe J."/>
            <person name="Martin F."/>
        </authorList>
    </citation>
    <scope>NUCLEOTIDE SEQUENCE</scope>
    <source>
        <strain evidence="1">EC-137</strain>
    </source>
</reference>
<dbReference type="EMBL" id="MU273492">
    <property type="protein sequence ID" value="KAI0034918.1"/>
    <property type="molecule type" value="Genomic_DNA"/>
</dbReference>
<gene>
    <name evidence="1" type="ORF">K488DRAFT_44336</name>
</gene>
<dbReference type="Proteomes" id="UP000814128">
    <property type="component" value="Unassembled WGS sequence"/>
</dbReference>
<evidence type="ECO:0000313" key="2">
    <source>
        <dbReference type="Proteomes" id="UP000814128"/>
    </source>
</evidence>
<protein>
    <submittedName>
        <fullName evidence="1">Uncharacterized protein</fullName>
    </submittedName>
</protein>
<sequence>MSSLTLARAYRHSFETHPNLTLAAAGATLTAIGDAVAQTTQSFLEEDKNKHTRSYDFPRTIRFFCYGAVISPIVGRWNKFLEVRFPLRSANTPGRTSFRAVAKRVATDQIVMAPVGLAIFFSSMGVMEGRDRDHIVRKFRDLYVPALEANWKVWPLAQLLNFSVIPLPYRVPFSQSCGVFWTLYLSLINSQENQSQERQDKMAEVVREK</sequence>
<name>A0ACB8QSV5_9AGAM</name>
<evidence type="ECO:0000313" key="1">
    <source>
        <dbReference type="EMBL" id="KAI0034918.1"/>
    </source>
</evidence>
<reference evidence="1" key="2">
    <citation type="journal article" date="2022" name="New Phytol.">
        <title>Evolutionary transition to the ectomycorrhizal habit in the genomes of a hyperdiverse lineage of mushroom-forming fungi.</title>
        <authorList>
            <person name="Looney B."/>
            <person name="Miyauchi S."/>
            <person name="Morin E."/>
            <person name="Drula E."/>
            <person name="Courty P.E."/>
            <person name="Kohler A."/>
            <person name="Kuo A."/>
            <person name="LaButti K."/>
            <person name="Pangilinan J."/>
            <person name="Lipzen A."/>
            <person name="Riley R."/>
            <person name="Andreopoulos W."/>
            <person name="He G."/>
            <person name="Johnson J."/>
            <person name="Nolan M."/>
            <person name="Tritt A."/>
            <person name="Barry K.W."/>
            <person name="Grigoriev I.V."/>
            <person name="Nagy L.G."/>
            <person name="Hibbett D."/>
            <person name="Henrissat B."/>
            <person name="Matheny P.B."/>
            <person name="Labbe J."/>
            <person name="Martin F.M."/>
        </authorList>
    </citation>
    <scope>NUCLEOTIDE SEQUENCE</scope>
    <source>
        <strain evidence="1">EC-137</strain>
    </source>
</reference>